<dbReference type="SUPFAM" id="SSF69318">
    <property type="entry name" value="Integrin alpha N-terminal domain"/>
    <property type="match status" value="1"/>
</dbReference>
<evidence type="ECO:0000256" key="1">
    <source>
        <dbReference type="ARBA" id="ARBA00022729"/>
    </source>
</evidence>
<keyword evidence="1" id="KW-0732">Signal</keyword>
<gene>
    <name evidence="2" type="ORF">PDESU_04865</name>
</gene>
<accession>A0A6C2UA61</accession>
<reference evidence="2 3" key="1">
    <citation type="submission" date="2019-04" db="EMBL/GenBank/DDBJ databases">
        <authorList>
            <person name="Van Vliet M D."/>
        </authorList>
    </citation>
    <scope>NUCLEOTIDE SEQUENCE [LARGE SCALE GENOMIC DNA]</scope>
    <source>
        <strain evidence="2 3">F1</strain>
    </source>
</reference>
<dbReference type="PANTHER" id="PTHR44103">
    <property type="entry name" value="PROPROTEIN CONVERTASE P"/>
    <property type="match status" value="1"/>
</dbReference>
<proteinExistence type="predicted"/>
<evidence type="ECO:0000313" key="2">
    <source>
        <dbReference type="EMBL" id="VGO16274.1"/>
    </source>
</evidence>
<dbReference type="Pfam" id="PF13517">
    <property type="entry name" value="FG-GAP_3"/>
    <property type="match status" value="2"/>
</dbReference>
<organism evidence="2 3">
    <name type="scientific">Pontiella desulfatans</name>
    <dbReference type="NCBI Taxonomy" id="2750659"/>
    <lineage>
        <taxon>Bacteria</taxon>
        <taxon>Pseudomonadati</taxon>
        <taxon>Kiritimatiellota</taxon>
        <taxon>Kiritimatiellia</taxon>
        <taxon>Kiritimatiellales</taxon>
        <taxon>Pontiellaceae</taxon>
        <taxon>Pontiella</taxon>
    </lineage>
</organism>
<evidence type="ECO:0008006" key="4">
    <source>
        <dbReference type="Google" id="ProtNLM"/>
    </source>
</evidence>
<sequence>MKTELVVLSVMVGAAVQASNGWKKQVVVDQAKSAINSAVAADFDRDGKMDILASYDGHVVALKGPDWKPYVVHTFSPEHSRNKPRPMCIHSCLLDVDGDGDVDFCGSNLTLFWLECPDDPFSGEPWIYRTIDDELLGTHCLITGDVNIDGRPDLIANSGRATKTDFPNSIAWFETPTKKDGAWKRRIFADRDAPGGSHYMGLGDVNRDGRPDIACAAKGGEKHPGGEWFAWWEQPADLSNPWKKHMLADEEVGATNILPIDLDGDGHMDYVASRGHGTGVLWFKGPQFELIENDPDIVNPHCLIVDDLDGDGDPDVATVGSQPDGEAVWYENDGKAGFTRHDIGADQGSYDLRAVDMDGNGDLDLLVAGHFNNNVVWFENPSP</sequence>
<dbReference type="InterPro" id="IPR028994">
    <property type="entry name" value="Integrin_alpha_N"/>
</dbReference>
<name>A0A6C2UA61_PONDE</name>
<dbReference type="InterPro" id="IPR013517">
    <property type="entry name" value="FG-GAP"/>
</dbReference>
<dbReference type="PANTHER" id="PTHR44103:SF1">
    <property type="entry name" value="PROPROTEIN CONVERTASE P"/>
    <property type="match status" value="1"/>
</dbReference>
<protein>
    <recommendedName>
        <fullName evidence="4">FG-GAP repeat protein</fullName>
    </recommendedName>
</protein>
<dbReference type="Proteomes" id="UP000366872">
    <property type="component" value="Unassembled WGS sequence"/>
</dbReference>
<keyword evidence="3" id="KW-1185">Reference proteome</keyword>
<dbReference type="AlphaFoldDB" id="A0A6C2UA61"/>
<dbReference type="EMBL" id="CAAHFG010000003">
    <property type="protein sequence ID" value="VGO16274.1"/>
    <property type="molecule type" value="Genomic_DNA"/>
</dbReference>
<dbReference type="RefSeq" id="WP_136081805.1">
    <property type="nucleotide sequence ID" value="NZ_CAAHFG010000003.1"/>
</dbReference>
<dbReference type="Gene3D" id="2.130.10.130">
    <property type="entry name" value="Integrin alpha, N-terminal"/>
    <property type="match status" value="1"/>
</dbReference>
<evidence type="ECO:0000313" key="3">
    <source>
        <dbReference type="Proteomes" id="UP000366872"/>
    </source>
</evidence>